<accession>A0A2V1ISW8</accession>
<keyword evidence="3" id="KW-1185">Reference proteome</keyword>
<feature type="chain" id="PRO_5015864038" evidence="1">
    <location>
        <begin position="25"/>
        <end position="125"/>
    </location>
</feature>
<reference evidence="3" key="1">
    <citation type="submission" date="2018-02" db="EMBL/GenBank/DDBJ databases">
        <authorList>
            <person name="Clavel T."/>
            <person name="Strowig T."/>
        </authorList>
    </citation>
    <scope>NUCLEOTIDE SEQUENCE [LARGE SCALE GENOMIC DNA]</scope>
    <source>
        <strain evidence="3">DSM 100764</strain>
    </source>
</reference>
<name>A0A2V1ISW8_9BACT</name>
<gene>
    <name evidence="2" type="ORF">C5O25_06575</name>
</gene>
<keyword evidence="1" id="KW-0732">Signal</keyword>
<protein>
    <submittedName>
        <fullName evidence="2">Uncharacterized protein</fullName>
    </submittedName>
</protein>
<dbReference type="RefSeq" id="WP_107035939.1">
    <property type="nucleotide sequence ID" value="NZ_CAOLHR010000006.1"/>
</dbReference>
<sequence length="125" mass="14185">MKALSNCLRLLAIAVAIVTFGSCSDENDYYWSPLIGDWVLVADEYGPVDTDQNIFSFYGDGSGQYVDYDNWGQSYTYDIYWDTDGTALYISFADGQDWMYLWAVNGNNLYLTDVDTGSQLVFAMY</sequence>
<dbReference type="PROSITE" id="PS51257">
    <property type="entry name" value="PROKAR_LIPOPROTEIN"/>
    <property type="match status" value="1"/>
</dbReference>
<feature type="signal peptide" evidence="1">
    <location>
        <begin position="1"/>
        <end position="24"/>
    </location>
</feature>
<dbReference type="EMBL" id="PUBV01000010">
    <property type="protein sequence ID" value="PWB07793.1"/>
    <property type="molecule type" value="Genomic_DNA"/>
</dbReference>
<dbReference type="GeneID" id="93425095"/>
<evidence type="ECO:0000256" key="1">
    <source>
        <dbReference type="SAM" id="SignalP"/>
    </source>
</evidence>
<comment type="caution">
    <text evidence="2">The sequence shown here is derived from an EMBL/GenBank/DDBJ whole genome shotgun (WGS) entry which is preliminary data.</text>
</comment>
<organism evidence="2 3">
    <name type="scientific">Paramuribaculum intestinale</name>
    <dbReference type="NCBI Taxonomy" id="2094151"/>
    <lineage>
        <taxon>Bacteria</taxon>
        <taxon>Pseudomonadati</taxon>
        <taxon>Bacteroidota</taxon>
        <taxon>Bacteroidia</taxon>
        <taxon>Bacteroidales</taxon>
        <taxon>Muribaculaceae</taxon>
        <taxon>Paramuribaculum</taxon>
    </lineage>
</organism>
<dbReference type="AlphaFoldDB" id="A0A2V1ISW8"/>
<evidence type="ECO:0000313" key="2">
    <source>
        <dbReference type="EMBL" id="PWB07793.1"/>
    </source>
</evidence>
<evidence type="ECO:0000313" key="3">
    <source>
        <dbReference type="Proteomes" id="UP000244925"/>
    </source>
</evidence>
<dbReference type="Proteomes" id="UP000244925">
    <property type="component" value="Unassembled WGS sequence"/>
</dbReference>
<proteinExistence type="predicted"/>